<feature type="transmembrane region" description="Helical" evidence="7">
    <location>
        <begin position="37"/>
        <end position="58"/>
    </location>
</feature>
<evidence type="ECO:0000256" key="6">
    <source>
        <dbReference type="SAM" id="MobiDB-lite"/>
    </source>
</evidence>
<dbReference type="NCBIfam" id="TIGR03718">
    <property type="entry name" value="R_switched_Alx"/>
    <property type="match status" value="1"/>
</dbReference>
<dbReference type="GO" id="GO:0016020">
    <property type="term" value="C:membrane"/>
    <property type="evidence" value="ECO:0007669"/>
    <property type="project" value="UniProtKB-SubCell"/>
</dbReference>
<comment type="caution">
    <text evidence="8">The sequence shown here is derived from an EMBL/GenBank/DDBJ whole genome shotgun (WGS) entry which is preliminary data.</text>
</comment>
<evidence type="ECO:0000313" key="9">
    <source>
        <dbReference type="Proteomes" id="UP000179769"/>
    </source>
</evidence>
<name>A0A1S1PNG7_9ACTN</name>
<feature type="compositionally biased region" description="Low complexity" evidence="6">
    <location>
        <begin position="353"/>
        <end position="364"/>
    </location>
</feature>
<evidence type="ECO:0000313" key="8">
    <source>
        <dbReference type="EMBL" id="OHV24343.1"/>
    </source>
</evidence>
<evidence type="ECO:0000256" key="3">
    <source>
        <dbReference type="ARBA" id="ARBA00022692"/>
    </source>
</evidence>
<gene>
    <name evidence="8" type="ORF">BBK14_05645</name>
</gene>
<feature type="compositionally biased region" description="Gly residues" evidence="6">
    <location>
        <begin position="306"/>
        <end position="319"/>
    </location>
</feature>
<dbReference type="PANTHER" id="PTHR30238:SF0">
    <property type="entry name" value="THYLAKOID MEMBRANE PROTEIN TERC, CHLOROPLASTIC"/>
    <property type="match status" value="1"/>
</dbReference>
<proteinExistence type="inferred from homology"/>
<comment type="similarity">
    <text evidence="2">Belongs to the TerC family.</text>
</comment>
<dbReference type="Pfam" id="PF03741">
    <property type="entry name" value="TerC"/>
    <property type="match status" value="1"/>
</dbReference>
<dbReference type="RefSeq" id="WP_071065523.1">
    <property type="nucleotide sequence ID" value="NZ_MAXA01000235.1"/>
</dbReference>
<feature type="compositionally biased region" description="Gly residues" evidence="6">
    <location>
        <begin position="328"/>
        <end position="344"/>
    </location>
</feature>
<feature type="region of interest" description="Disordered" evidence="6">
    <location>
        <begin position="301"/>
        <end position="364"/>
    </location>
</feature>
<evidence type="ECO:0000256" key="2">
    <source>
        <dbReference type="ARBA" id="ARBA00007511"/>
    </source>
</evidence>
<dbReference type="PANTHER" id="PTHR30238">
    <property type="entry name" value="MEMBRANE BOUND PREDICTED REDOX MODULATOR"/>
    <property type="match status" value="1"/>
</dbReference>
<evidence type="ECO:0000256" key="5">
    <source>
        <dbReference type="ARBA" id="ARBA00023136"/>
    </source>
</evidence>
<comment type="subcellular location">
    <subcellularLocation>
        <location evidence="1">Membrane</location>
        <topology evidence="1">Multi-pass membrane protein</topology>
    </subcellularLocation>
</comment>
<feature type="transmembrane region" description="Helical" evidence="7">
    <location>
        <begin position="102"/>
        <end position="124"/>
    </location>
</feature>
<feature type="transmembrane region" description="Helical" evidence="7">
    <location>
        <begin position="188"/>
        <end position="208"/>
    </location>
</feature>
<feature type="transmembrane region" description="Helical" evidence="7">
    <location>
        <begin position="223"/>
        <end position="243"/>
    </location>
</feature>
<keyword evidence="9" id="KW-1185">Reference proteome</keyword>
<feature type="transmembrane region" description="Helical" evidence="7">
    <location>
        <begin position="250"/>
        <end position="270"/>
    </location>
</feature>
<dbReference type="OrthoDB" id="5242957at2"/>
<keyword evidence="5 7" id="KW-0472">Membrane</keyword>
<organism evidence="8 9">
    <name type="scientific">Parafrankia soli</name>
    <dbReference type="NCBI Taxonomy" id="2599596"/>
    <lineage>
        <taxon>Bacteria</taxon>
        <taxon>Bacillati</taxon>
        <taxon>Actinomycetota</taxon>
        <taxon>Actinomycetes</taxon>
        <taxon>Frankiales</taxon>
        <taxon>Frankiaceae</taxon>
        <taxon>Parafrankia</taxon>
    </lineage>
</organism>
<evidence type="ECO:0000256" key="1">
    <source>
        <dbReference type="ARBA" id="ARBA00004141"/>
    </source>
</evidence>
<dbReference type="InterPro" id="IPR022369">
    <property type="entry name" value="Integral_membrane_TerC_rswitch"/>
</dbReference>
<protein>
    <submittedName>
        <fullName evidence="8">Tellurium resistance protein TerC</fullName>
    </submittedName>
</protein>
<dbReference type="EMBL" id="MAXA01000235">
    <property type="protein sequence ID" value="OHV24343.1"/>
    <property type="molecule type" value="Genomic_DNA"/>
</dbReference>
<feature type="transmembrane region" description="Helical" evidence="7">
    <location>
        <begin position="130"/>
        <end position="147"/>
    </location>
</feature>
<feature type="transmembrane region" description="Helical" evidence="7">
    <location>
        <begin position="70"/>
        <end position="90"/>
    </location>
</feature>
<accession>A0A1S1PNG7</accession>
<feature type="transmembrane region" description="Helical" evidence="7">
    <location>
        <begin position="276"/>
        <end position="297"/>
    </location>
</feature>
<keyword evidence="4 7" id="KW-1133">Transmembrane helix</keyword>
<keyword evidence="3 7" id="KW-0812">Transmembrane</keyword>
<evidence type="ECO:0000256" key="4">
    <source>
        <dbReference type="ARBA" id="ARBA00022989"/>
    </source>
</evidence>
<reference evidence="9" key="1">
    <citation type="submission" date="2016-07" db="EMBL/GenBank/DDBJ databases">
        <title>Frankia sp. NRRL B-16219 Genome sequencing.</title>
        <authorList>
            <person name="Ghodhbane-Gtari F."/>
            <person name="Swanson E."/>
            <person name="Gueddou A."/>
            <person name="Louati M."/>
            <person name="Nouioui I."/>
            <person name="Hezbri K."/>
            <person name="Abebe-Akele F."/>
            <person name="Simpson S."/>
            <person name="Morris K."/>
            <person name="Thomas K."/>
            <person name="Gtari M."/>
            <person name="Tisa L.S."/>
        </authorList>
    </citation>
    <scope>NUCLEOTIDE SEQUENCE [LARGE SCALE GENOMIC DNA]</scope>
    <source>
        <strain evidence="9">NRRL B-16219</strain>
    </source>
</reference>
<dbReference type="Proteomes" id="UP000179769">
    <property type="component" value="Unassembled WGS sequence"/>
</dbReference>
<dbReference type="AlphaFoldDB" id="A0A1S1PNG7"/>
<sequence>MDVPAWAWAAFIGGLLLLLAIDLIAHRRAHVIGFREAAWWSVGWVSLGVAFAFVIWAWQGPGAAGEYTAAYLLEKSLSVDNLFVFALIFSYFKVPREYQHRVLFYGVLGALVLRFLFIAAGIALLENFSFVIYIFGAFLLYTAFKMVRDDGVDMDPGQSRAVRLLRRVIPVTDTYQGQHFILRRAGKLIATPLLAVLVAVETADVLFAFDSVPAALGVTNETFLVYTANALAILGLRSLFFLLSGLMEKFHHLATGLAVILAFIGVKMLLTDVWHMPIWLSLAVIAVVLAGSIVWSLTTEPPAENGDGGQDGHAGGAGDLSGSSEVGGLSGAGGVSEAGDGGRLVTGTDTRADAPAANAADSGR</sequence>
<dbReference type="InterPro" id="IPR005496">
    <property type="entry name" value="Integral_membrane_TerC"/>
</dbReference>
<feature type="transmembrane region" description="Helical" evidence="7">
    <location>
        <begin position="6"/>
        <end position="25"/>
    </location>
</feature>
<evidence type="ECO:0000256" key="7">
    <source>
        <dbReference type="SAM" id="Phobius"/>
    </source>
</evidence>